<proteinExistence type="inferred from homology"/>
<name>H1CXI7_9FIRM</name>
<dbReference type="GO" id="GO:0003677">
    <property type="term" value="F:DNA binding"/>
    <property type="evidence" value="ECO:0007669"/>
    <property type="project" value="UniProtKB-KW"/>
</dbReference>
<keyword evidence="7" id="KW-1185">Reference proteome</keyword>
<protein>
    <recommendedName>
        <fullName evidence="5">HTH lysR-type domain-containing protein</fullName>
    </recommendedName>
</protein>
<dbReference type="Gene3D" id="1.10.10.10">
    <property type="entry name" value="Winged helix-like DNA-binding domain superfamily/Winged helix DNA-binding domain"/>
    <property type="match status" value="1"/>
</dbReference>
<dbReference type="EMBL" id="ADLT01000001">
    <property type="protein sequence ID" value="EHO64018.1"/>
    <property type="molecule type" value="Genomic_DNA"/>
</dbReference>
<dbReference type="Pfam" id="PF03466">
    <property type="entry name" value="LysR_substrate"/>
    <property type="match status" value="1"/>
</dbReference>
<evidence type="ECO:0000256" key="4">
    <source>
        <dbReference type="ARBA" id="ARBA00023163"/>
    </source>
</evidence>
<dbReference type="InterPro" id="IPR036390">
    <property type="entry name" value="WH_DNA-bd_sf"/>
</dbReference>
<dbReference type="STRING" id="742743.HMPREF9453_00075"/>
<reference evidence="6 7" key="1">
    <citation type="submission" date="2011-11" db="EMBL/GenBank/DDBJ databases">
        <title>The Genome Sequence of Dialister succinatiphilus YIT 11850.</title>
        <authorList>
            <consortium name="The Broad Institute Genome Sequencing Platform"/>
            <person name="Earl A."/>
            <person name="Ward D."/>
            <person name="Feldgarden M."/>
            <person name="Gevers D."/>
            <person name="Morotomi M."/>
            <person name="Young S.K."/>
            <person name="Zeng Q."/>
            <person name="Gargeya S."/>
            <person name="Fitzgerald M."/>
            <person name="Haas B."/>
            <person name="Abouelleil A."/>
            <person name="Alvarado L."/>
            <person name="Arachchi H.M."/>
            <person name="Berlin A."/>
            <person name="Brown A."/>
            <person name="Chapman S.B."/>
            <person name="Dunbar C."/>
            <person name="Gearin G."/>
            <person name="Goldberg J."/>
            <person name="Griggs A."/>
            <person name="Gujja S."/>
            <person name="Heiman D."/>
            <person name="Howarth C."/>
            <person name="Lui A."/>
            <person name="MacDonald P.J.P."/>
            <person name="Montmayeur A."/>
            <person name="Murphy C."/>
            <person name="Neiman D."/>
            <person name="Pearson M."/>
            <person name="Priest M."/>
            <person name="Roberts A."/>
            <person name="Saif S."/>
            <person name="Shea T."/>
            <person name="Sisk P."/>
            <person name="Stolte C."/>
            <person name="Sykes S."/>
            <person name="Wortman J."/>
            <person name="Nusbaum C."/>
            <person name="Birren B."/>
        </authorList>
    </citation>
    <scope>NUCLEOTIDE SEQUENCE [LARGE SCALE GENOMIC DNA]</scope>
    <source>
        <strain evidence="6 7">YIT 11850</strain>
    </source>
</reference>
<evidence type="ECO:0000313" key="7">
    <source>
        <dbReference type="Proteomes" id="UP000003277"/>
    </source>
</evidence>
<dbReference type="PROSITE" id="PS50931">
    <property type="entry name" value="HTH_LYSR"/>
    <property type="match status" value="1"/>
</dbReference>
<dbReference type="PANTHER" id="PTHR30346">
    <property type="entry name" value="TRANSCRIPTIONAL DUAL REGULATOR HCAR-RELATED"/>
    <property type="match status" value="1"/>
</dbReference>
<evidence type="ECO:0000256" key="1">
    <source>
        <dbReference type="ARBA" id="ARBA00009437"/>
    </source>
</evidence>
<keyword evidence="4" id="KW-0804">Transcription</keyword>
<dbReference type="FunFam" id="1.10.10.10:FF:000001">
    <property type="entry name" value="LysR family transcriptional regulator"/>
    <property type="match status" value="1"/>
</dbReference>
<sequence>MVVKCKFRIIDTLGVSIIRVTCHNRDEVISMNTQQLECFATLAKTLNYARTAEQLSMTQPAVSRQIKSLENELGVQLFQRTTRSVTLTQIGCQFLPDARQILEIYYRSKEWMESFHKSQRNVLRIGYADSHANWLISKILTPLLETQDNILPELTLDQTDANLHRLAVNQLDLVIGMKDAKFSDEAIHFVKLHDDGFICVVSKAHALALQCKKRRQKSVSSSGLWPHRQIIAIPLYLLKRTFSRGHRIIPVNDELDNILCATISEAYNLALTGAGFALIPEHLALPHKELAFLPWDESPRAPMGIYYRKDSALNKNSAVQKFISEAKNHTDCVLPYLC</sequence>
<dbReference type="Gene3D" id="3.40.190.290">
    <property type="match status" value="1"/>
</dbReference>
<dbReference type="GO" id="GO:0003700">
    <property type="term" value="F:DNA-binding transcription factor activity"/>
    <property type="evidence" value="ECO:0007669"/>
    <property type="project" value="InterPro"/>
</dbReference>
<accession>H1CXI7</accession>
<comment type="caution">
    <text evidence="6">The sequence shown here is derived from an EMBL/GenBank/DDBJ whole genome shotgun (WGS) entry which is preliminary data.</text>
</comment>
<dbReference type="HOGENOM" id="CLU_039613_6_4_9"/>
<evidence type="ECO:0000256" key="2">
    <source>
        <dbReference type="ARBA" id="ARBA00023015"/>
    </source>
</evidence>
<dbReference type="CDD" id="cd05466">
    <property type="entry name" value="PBP2_LTTR_substrate"/>
    <property type="match status" value="1"/>
</dbReference>
<feature type="domain" description="HTH lysR-type" evidence="5">
    <location>
        <begin position="31"/>
        <end position="88"/>
    </location>
</feature>
<keyword evidence="3" id="KW-0238">DNA-binding</keyword>
<comment type="similarity">
    <text evidence="1">Belongs to the LysR transcriptional regulatory family.</text>
</comment>
<organism evidence="6 7">
    <name type="scientific">Dialister succinatiphilus YIT 11850</name>
    <dbReference type="NCBI Taxonomy" id="742743"/>
    <lineage>
        <taxon>Bacteria</taxon>
        <taxon>Bacillati</taxon>
        <taxon>Bacillota</taxon>
        <taxon>Negativicutes</taxon>
        <taxon>Veillonellales</taxon>
        <taxon>Veillonellaceae</taxon>
        <taxon>Dialister</taxon>
    </lineage>
</organism>
<keyword evidence="2" id="KW-0805">Transcription regulation</keyword>
<dbReference type="eggNOG" id="COG0583">
    <property type="taxonomic scope" value="Bacteria"/>
</dbReference>
<evidence type="ECO:0000313" key="6">
    <source>
        <dbReference type="EMBL" id="EHO64018.1"/>
    </source>
</evidence>
<dbReference type="InterPro" id="IPR000847">
    <property type="entry name" value="LysR_HTH_N"/>
</dbReference>
<dbReference type="Pfam" id="PF00126">
    <property type="entry name" value="HTH_1"/>
    <property type="match status" value="1"/>
</dbReference>
<dbReference type="Proteomes" id="UP000003277">
    <property type="component" value="Unassembled WGS sequence"/>
</dbReference>
<dbReference type="SUPFAM" id="SSF46785">
    <property type="entry name" value="Winged helix' DNA-binding domain"/>
    <property type="match status" value="1"/>
</dbReference>
<dbReference type="InterPro" id="IPR036388">
    <property type="entry name" value="WH-like_DNA-bd_sf"/>
</dbReference>
<evidence type="ECO:0000256" key="3">
    <source>
        <dbReference type="ARBA" id="ARBA00023125"/>
    </source>
</evidence>
<dbReference type="SUPFAM" id="SSF53850">
    <property type="entry name" value="Periplasmic binding protein-like II"/>
    <property type="match status" value="1"/>
</dbReference>
<dbReference type="PANTHER" id="PTHR30346:SF28">
    <property type="entry name" value="HTH-TYPE TRANSCRIPTIONAL REGULATOR CYNR"/>
    <property type="match status" value="1"/>
</dbReference>
<dbReference type="AlphaFoldDB" id="H1CXI7"/>
<gene>
    <name evidence="6" type="ORF">HMPREF9453_00075</name>
</gene>
<dbReference type="PATRIC" id="fig|742743.3.peg.76"/>
<dbReference type="PRINTS" id="PR00039">
    <property type="entry name" value="HTHLYSR"/>
</dbReference>
<dbReference type="InterPro" id="IPR005119">
    <property type="entry name" value="LysR_subst-bd"/>
</dbReference>
<evidence type="ECO:0000259" key="5">
    <source>
        <dbReference type="PROSITE" id="PS50931"/>
    </source>
</evidence>
<dbReference type="OrthoDB" id="9785745at2"/>
<dbReference type="GO" id="GO:0032993">
    <property type="term" value="C:protein-DNA complex"/>
    <property type="evidence" value="ECO:0007669"/>
    <property type="project" value="TreeGrafter"/>
</dbReference>